<reference evidence="1 2" key="1">
    <citation type="submission" date="2019-09" db="EMBL/GenBank/DDBJ databases">
        <title>Actinomadura physcomitrii sp. nov., a novel actinomycete isolated from moss [Physcomitrium sphaericum (Ludw) Fuernr].</title>
        <authorList>
            <person name="Liu C."/>
            <person name="Zhuang X."/>
        </authorList>
    </citation>
    <scope>NUCLEOTIDE SEQUENCE [LARGE SCALE GENOMIC DNA]</scope>
    <source>
        <strain evidence="1 2">CYP1-1B</strain>
    </source>
</reference>
<dbReference type="RefSeq" id="WP_151539725.1">
    <property type="nucleotide sequence ID" value="NZ_WBMR01000019.1"/>
</dbReference>
<protein>
    <submittedName>
        <fullName evidence="1">Uncharacterized protein</fullName>
    </submittedName>
</protein>
<accession>A0A6L3VY07</accession>
<keyword evidence="2" id="KW-1185">Reference proteome</keyword>
<name>A0A6L3VY07_9ACTN</name>
<evidence type="ECO:0000313" key="2">
    <source>
        <dbReference type="Proteomes" id="UP000483004"/>
    </source>
</evidence>
<comment type="caution">
    <text evidence="1">The sequence shown here is derived from an EMBL/GenBank/DDBJ whole genome shotgun (WGS) entry which is preliminary data.</text>
</comment>
<dbReference type="Proteomes" id="UP000483004">
    <property type="component" value="Unassembled WGS sequence"/>
</dbReference>
<dbReference type="EMBL" id="WBMR01000019">
    <property type="protein sequence ID" value="KAB2384770.1"/>
    <property type="molecule type" value="Genomic_DNA"/>
</dbReference>
<sequence>MSGPTSEPPPFTGDDAFDLNSLRLAFPTWQIVQANGLWWATRTLLSENMAGALHGTSPAELYEALMRAQNRR</sequence>
<gene>
    <name evidence="1" type="ORF">F9B16_10000</name>
</gene>
<proteinExistence type="predicted"/>
<dbReference type="AlphaFoldDB" id="A0A6L3VY07"/>
<evidence type="ECO:0000313" key="1">
    <source>
        <dbReference type="EMBL" id="KAB2384770.1"/>
    </source>
</evidence>
<organism evidence="1 2">
    <name type="scientific">Actinomadura montaniterrae</name>
    <dbReference type="NCBI Taxonomy" id="1803903"/>
    <lineage>
        <taxon>Bacteria</taxon>
        <taxon>Bacillati</taxon>
        <taxon>Actinomycetota</taxon>
        <taxon>Actinomycetes</taxon>
        <taxon>Streptosporangiales</taxon>
        <taxon>Thermomonosporaceae</taxon>
        <taxon>Actinomadura</taxon>
    </lineage>
</organism>